<feature type="non-terminal residue" evidence="2">
    <location>
        <position position="1"/>
    </location>
</feature>
<evidence type="ECO:0000313" key="3">
    <source>
        <dbReference type="Proteomes" id="UP000554482"/>
    </source>
</evidence>
<name>A0A7J6WQH4_THATH</name>
<comment type="caution">
    <text evidence="2">The sequence shown here is derived from an EMBL/GenBank/DDBJ whole genome shotgun (WGS) entry which is preliminary data.</text>
</comment>
<evidence type="ECO:0000256" key="1">
    <source>
        <dbReference type="SAM" id="MobiDB-lite"/>
    </source>
</evidence>
<dbReference type="AlphaFoldDB" id="A0A7J6WQH4"/>
<gene>
    <name evidence="2" type="ORF">FRX31_011206</name>
</gene>
<proteinExistence type="predicted"/>
<evidence type="ECO:0000313" key="2">
    <source>
        <dbReference type="EMBL" id="KAF5199207.1"/>
    </source>
</evidence>
<feature type="compositionally biased region" description="Basic and acidic residues" evidence="1">
    <location>
        <begin position="60"/>
        <end position="86"/>
    </location>
</feature>
<feature type="region of interest" description="Disordered" evidence="1">
    <location>
        <begin position="60"/>
        <end position="92"/>
    </location>
</feature>
<organism evidence="2 3">
    <name type="scientific">Thalictrum thalictroides</name>
    <name type="common">Rue-anemone</name>
    <name type="synonym">Anemone thalictroides</name>
    <dbReference type="NCBI Taxonomy" id="46969"/>
    <lineage>
        <taxon>Eukaryota</taxon>
        <taxon>Viridiplantae</taxon>
        <taxon>Streptophyta</taxon>
        <taxon>Embryophyta</taxon>
        <taxon>Tracheophyta</taxon>
        <taxon>Spermatophyta</taxon>
        <taxon>Magnoliopsida</taxon>
        <taxon>Ranunculales</taxon>
        <taxon>Ranunculaceae</taxon>
        <taxon>Thalictroideae</taxon>
        <taxon>Thalictrum</taxon>
    </lineage>
</organism>
<accession>A0A7J6WQH4</accession>
<feature type="region of interest" description="Disordered" evidence="1">
    <location>
        <begin position="1"/>
        <end position="29"/>
    </location>
</feature>
<sequence length="105" mass="12100">NSKRIEDEHSSLKKAKRFSEEHSFGSSGRDKMKVKFGFVIKGIFQVCSLRDLNCIFETSEKNRKSKRIEDESSSLKKAKRFSEEHSSGSSGSELKEFFKYVHCVI</sequence>
<keyword evidence="3" id="KW-1185">Reference proteome</keyword>
<protein>
    <submittedName>
        <fullName evidence="2">Uncharacterized protein</fullName>
    </submittedName>
</protein>
<dbReference type="EMBL" id="JABWDY010012311">
    <property type="protein sequence ID" value="KAF5199207.1"/>
    <property type="molecule type" value="Genomic_DNA"/>
</dbReference>
<reference evidence="2 3" key="1">
    <citation type="submission" date="2020-06" db="EMBL/GenBank/DDBJ databases">
        <title>Transcriptomic and genomic resources for Thalictrum thalictroides and T. hernandezii: Facilitating candidate gene discovery in an emerging model plant lineage.</title>
        <authorList>
            <person name="Arias T."/>
            <person name="Riano-Pachon D.M."/>
            <person name="Di Stilio V.S."/>
        </authorList>
    </citation>
    <scope>NUCLEOTIDE SEQUENCE [LARGE SCALE GENOMIC DNA]</scope>
    <source>
        <strain evidence="3">cv. WT478/WT964</strain>
        <tissue evidence="2">Leaves</tissue>
    </source>
</reference>
<dbReference type="Proteomes" id="UP000554482">
    <property type="component" value="Unassembled WGS sequence"/>
</dbReference>